<dbReference type="FunFam" id="3.20.20.450:FF:000001">
    <property type="entry name" value="Cyclic di-GMP phosphodiesterase yahA"/>
    <property type="match status" value="1"/>
</dbReference>
<dbReference type="InterPro" id="IPR000014">
    <property type="entry name" value="PAS"/>
</dbReference>
<dbReference type="Gene3D" id="3.20.20.450">
    <property type="entry name" value="EAL domain"/>
    <property type="match status" value="1"/>
</dbReference>
<dbReference type="PANTHER" id="PTHR44757">
    <property type="entry name" value="DIGUANYLATE CYCLASE DGCP"/>
    <property type="match status" value="1"/>
</dbReference>
<dbReference type="InterPro" id="IPR029787">
    <property type="entry name" value="Nucleotide_cyclase"/>
</dbReference>
<feature type="domain" description="EAL" evidence="4">
    <location>
        <begin position="801"/>
        <end position="1055"/>
    </location>
</feature>
<dbReference type="PROSITE" id="PS50112">
    <property type="entry name" value="PAS"/>
    <property type="match status" value="1"/>
</dbReference>
<dbReference type="AlphaFoldDB" id="A0A239LHN5"/>
<comment type="catalytic activity">
    <reaction evidence="1">
        <text>3',3'-c-di-GMP + H2O = 5'-phosphoguanylyl(3'-&gt;5')guanosine + H(+)</text>
        <dbReference type="Rhea" id="RHEA:24902"/>
        <dbReference type="ChEBI" id="CHEBI:15377"/>
        <dbReference type="ChEBI" id="CHEBI:15378"/>
        <dbReference type="ChEBI" id="CHEBI:58754"/>
        <dbReference type="ChEBI" id="CHEBI:58805"/>
        <dbReference type="EC" id="3.1.4.52"/>
    </reaction>
    <physiologicalReaction direction="left-to-right" evidence="1">
        <dbReference type="Rhea" id="RHEA:24903"/>
    </physiologicalReaction>
</comment>
<dbReference type="PANTHER" id="PTHR44757:SF2">
    <property type="entry name" value="BIOFILM ARCHITECTURE MAINTENANCE PROTEIN MBAA"/>
    <property type="match status" value="1"/>
</dbReference>
<evidence type="ECO:0000313" key="7">
    <source>
        <dbReference type="Proteomes" id="UP000198284"/>
    </source>
</evidence>
<evidence type="ECO:0000259" key="4">
    <source>
        <dbReference type="PROSITE" id="PS50883"/>
    </source>
</evidence>
<dbReference type="CDD" id="cd01949">
    <property type="entry name" value="GGDEF"/>
    <property type="match status" value="1"/>
</dbReference>
<dbReference type="GO" id="GO:0071111">
    <property type="term" value="F:cyclic-guanylate-specific phosphodiesterase activity"/>
    <property type="evidence" value="ECO:0007669"/>
    <property type="project" value="UniProtKB-EC"/>
</dbReference>
<dbReference type="SUPFAM" id="SSF141868">
    <property type="entry name" value="EAL domain-like"/>
    <property type="match status" value="1"/>
</dbReference>
<feature type="domain" description="GGDEF" evidence="5">
    <location>
        <begin position="654"/>
        <end position="792"/>
    </location>
</feature>
<dbReference type="SUPFAM" id="SSF55073">
    <property type="entry name" value="Nucleotide cyclase"/>
    <property type="match status" value="1"/>
</dbReference>
<feature type="domain" description="PAC" evidence="3">
    <location>
        <begin position="570"/>
        <end position="622"/>
    </location>
</feature>
<dbReference type="Gene3D" id="3.30.450.20">
    <property type="entry name" value="PAS domain"/>
    <property type="match status" value="1"/>
</dbReference>
<dbReference type="PROSITE" id="PS50887">
    <property type="entry name" value="GGDEF"/>
    <property type="match status" value="1"/>
</dbReference>
<dbReference type="InterPro" id="IPR052155">
    <property type="entry name" value="Biofilm_reg_signaling"/>
</dbReference>
<dbReference type="SUPFAM" id="SSF55785">
    <property type="entry name" value="PYP-like sensor domain (PAS domain)"/>
    <property type="match status" value="1"/>
</dbReference>
<dbReference type="SMART" id="SM00052">
    <property type="entry name" value="EAL"/>
    <property type="match status" value="1"/>
</dbReference>
<dbReference type="OrthoDB" id="9813903at2"/>
<dbReference type="Pfam" id="PF13185">
    <property type="entry name" value="GAF_2"/>
    <property type="match status" value="1"/>
</dbReference>
<dbReference type="InterPro" id="IPR001633">
    <property type="entry name" value="EAL_dom"/>
</dbReference>
<dbReference type="SMART" id="SM00267">
    <property type="entry name" value="GGDEF"/>
    <property type="match status" value="1"/>
</dbReference>
<dbReference type="InterPro" id="IPR035919">
    <property type="entry name" value="EAL_sf"/>
</dbReference>
<reference evidence="6 7" key="1">
    <citation type="submission" date="2017-06" db="EMBL/GenBank/DDBJ databases">
        <authorList>
            <person name="Kim H.J."/>
            <person name="Triplett B.A."/>
        </authorList>
    </citation>
    <scope>NUCLEOTIDE SEQUENCE [LARGE SCALE GENOMIC DNA]</scope>
    <source>
        <strain evidence="6 7">U15</strain>
    </source>
</reference>
<dbReference type="PROSITE" id="PS50883">
    <property type="entry name" value="EAL"/>
    <property type="match status" value="1"/>
</dbReference>
<dbReference type="SMART" id="SM00086">
    <property type="entry name" value="PAC"/>
    <property type="match status" value="1"/>
</dbReference>
<dbReference type="Pfam" id="PF00563">
    <property type="entry name" value="EAL"/>
    <property type="match status" value="1"/>
</dbReference>
<protein>
    <submittedName>
        <fullName evidence="6">PAS domain S-box-containing protein/diguanylate cyclase (GGDEF) domain-containing protein</fullName>
    </submittedName>
</protein>
<dbReference type="Pfam" id="PF00990">
    <property type="entry name" value="GGDEF"/>
    <property type="match status" value="1"/>
</dbReference>
<evidence type="ECO:0000259" key="3">
    <source>
        <dbReference type="PROSITE" id="PS50113"/>
    </source>
</evidence>
<dbReference type="Gene3D" id="3.30.70.270">
    <property type="match status" value="1"/>
</dbReference>
<dbReference type="Pfam" id="PF13426">
    <property type="entry name" value="PAS_9"/>
    <property type="match status" value="1"/>
</dbReference>
<dbReference type="NCBIfam" id="TIGR00254">
    <property type="entry name" value="GGDEF"/>
    <property type="match status" value="1"/>
</dbReference>
<accession>A0A239LHN5</accession>
<dbReference type="RefSeq" id="WP_089401469.1">
    <property type="nucleotide sequence ID" value="NZ_FZOT01000023.1"/>
</dbReference>
<sequence>MEPRTASGVVKRLVELLPRMHKLMAAAVVITDQETHFCAASTGLDGCHPDALMAFCRSATRRDGVMVVSDTSTLPELAEHAMVKGAPWIRFYAAVPLKSEEGKSIGILCVMDRVARMPSAGMLASVAAMGEQIALQLLMERRQTAMAAGSHDSAGTSHFARVNRALRLLSACNESVMRATSEAALLNDICGLAVNVGGYLMAWVGYAQPDEESSIKPMAHAGQLPMEDYLSRLKLSWSPTHPGGNGPGGRTIREGRPVICDDIATEDSLAPWRPLARHANARSLVSLPLRDGSHTFGVFGLYSMEAVSEHQEEIELLQKLADNLAYGISSLRSRLRHQRIEAAVLVAAAGVSASGGSAFFEQLAGSMALAVGAQAGIIGRFLPGRPLRVRSLGAVADGAALEEFDYNIEGTPCERLLSAPQCVVSERAMEQFPDALRLHAFAAQAYVGLRLDDSAGQAIGLIYVLFREAVTELSFVTSTLRIFAARAAGEMERLEADARIRNQASLLDQAQDAIIVSGIDHHITYWNKGAERLYGWSAEEALGKDKAQLLYRHPIDFYEASAHALHHGEWRGEVEQRRKDGESLTVEGYWTLVRGNDQRPQSILAIHTNVTQRKAAEREIERLAFYDPLTRLPNRRLLVERLQHALENQERDLHGGALLFLDLDDFKTINDTLGHDKGDLLLQQVAQRLISCVRKNNTVARLGGDEFVIMLEQLSHDLHEAASQARVVAGHVLDAFAQPFHIAGHHYHTSPSIGIAMFGNRDFSVDELLKRADLAMYQAKAAGRNTMRFFDPEMQQAVSARVAMENDFRDGLQLQQFSLYYQAQADREGRMTGGEALVRWQHPRRGRLSPGEFIPLAEHTGLILPLGEWVLKTACEQLARWARQKATAGLSISVNVSARQFRHANFVPQVLGALNDSGANPSRLKIELTESLLVEDMQETIAKMAALKAYGVGFSLDDFGTGYSSLSYLKQLPLDQLKIDQSFVSDVLTDPNDAAIASTIVALGQSLGLNVIAEGVETEAQRDFLADHGCHAYQGYLYGRPMPAEQFEAMLRAASVHAKPQLH</sequence>
<dbReference type="InterPro" id="IPR003018">
    <property type="entry name" value="GAF"/>
</dbReference>
<dbReference type="SUPFAM" id="SSF55781">
    <property type="entry name" value="GAF domain-like"/>
    <property type="match status" value="3"/>
</dbReference>
<dbReference type="CDD" id="cd01948">
    <property type="entry name" value="EAL"/>
    <property type="match status" value="1"/>
</dbReference>
<dbReference type="InterPro" id="IPR000700">
    <property type="entry name" value="PAS-assoc_C"/>
</dbReference>
<dbReference type="EMBL" id="FZOT01000023">
    <property type="protein sequence ID" value="SNT29981.1"/>
    <property type="molecule type" value="Genomic_DNA"/>
</dbReference>
<dbReference type="InterPro" id="IPR000160">
    <property type="entry name" value="GGDEF_dom"/>
</dbReference>
<gene>
    <name evidence="6" type="ORF">SAMN06265795_12319</name>
</gene>
<name>A0A239LHN5_9BURK</name>
<dbReference type="GO" id="GO:0071732">
    <property type="term" value="P:cellular response to nitric oxide"/>
    <property type="evidence" value="ECO:0007669"/>
    <property type="project" value="UniProtKB-ARBA"/>
</dbReference>
<dbReference type="NCBIfam" id="TIGR00229">
    <property type="entry name" value="sensory_box"/>
    <property type="match status" value="1"/>
</dbReference>
<proteinExistence type="predicted"/>
<dbReference type="FunFam" id="3.30.70.270:FF:000001">
    <property type="entry name" value="Diguanylate cyclase domain protein"/>
    <property type="match status" value="1"/>
</dbReference>
<organism evidence="6 7">
    <name type="scientific">Noviherbaspirillum humi</name>
    <dbReference type="NCBI Taxonomy" id="1688639"/>
    <lineage>
        <taxon>Bacteria</taxon>
        <taxon>Pseudomonadati</taxon>
        <taxon>Pseudomonadota</taxon>
        <taxon>Betaproteobacteria</taxon>
        <taxon>Burkholderiales</taxon>
        <taxon>Oxalobacteraceae</taxon>
        <taxon>Noviherbaspirillum</taxon>
    </lineage>
</organism>
<evidence type="ECO:0000259" key="5">
    <source>
        <dbReference type="PROSITE" id="PS50887"/>
    </source>
</evidence>
<feature type="domain" description="PAS" evidence="2">
    <location>
        <begin position="499"/>
        <end position="554"/>
    </location>
</feature>
<dbReference type="SMART" id="SM00065">
    <property type="entry name" value="GAF"/>
    <property type="match status" value="2"/>
</dbReference>
<dbReference type="InterPro" id="IPR035965">
    <property type="entry name" value="PAS-like_dom_sf"/>
</dbReference>
<evidence type="ECO:0000256" key="1">
    <source>
        <dbReference type="ARBA" id="ARBA00051114"/>
    </source>
</evidence>
<dbReference type="InterPro" id="IPR001610">
    <property type="entry name" value="PAC"/>
</dbReference>
<dbReference type="Gene3D" id="3.30.450.40">
    <property type="match status" value="2"/>
</dbReference>
<keyword evidence="7" id="KW-1185">Reference proteome</keyword>
<dbReference type="SMART" id="SM00091">
    <property type="entry name" value="PAS"/>
    <property type="match status" value="1"/>
</dbReference>
<evidence type="ECO:0000259" key="2">
    <source>
        <dbReference type="PROSITE" id="PS50112"/>
    </source>
</evidence>
<dbReference type="InterPro" id="IPR029016">
    <property type="entry name" value="GAF-like_dom_sf"/>
</dbReference>
<dbReference type="InterPro" id="IPR043128">
    <property type="entry name" value="Rev_trsase/Diguanyl_cyclase"/>
</dbReference>
<dbReference type="PROSITE" id="PS50113">
    <property type="entry name" value="PAC"/>
    <property type="match status" value="1"/>
</dbReference>
<evidence type="ECO:0000313" key="6">
    <source>
        <dbReference type="EMBL" id="SNT29981.1"/>
    </source>
</evidence>
<dbReference type="Proteomes" id="UP000198284">
    <property type="component" value="Unassembled WGS sequence"/>
</dbReference>
<dbReference type="CDD" id="cd00130">
    <property type="entry name" value="PAS"/>
    <property type="match status" value="1"/>
</dbReference>